<comment type="caution">
    <text evidence="3">The sequence shown here is derived from an EMBL/GenBank/DDBJ whole genome shotgun (WGS) entry which is preliminary data.</text>
</comment>
<keyword evidence="1" id="KW-0732">Signal</keyword>
<evidence type="ECO:0000259" key="2">
    <source>
        <dbReference type="Pfam" id="PF09832"/>
    </source>
</evidence>
<evidence type="ECO:0000313" key="3">
    <source>
        <dbReference type="EMBL" id="MCL1046087.1"/>
    </source>
</evidence>
<protein>
    <submittedName>
        <fullName evidence="3">DUF2059 domain-containing protein</fullName>
    </submittedName>
</protein>
<reference evidence="3 4" key="1">
    <citation type="submission" date="2022-01" db="EMBL/GenBank/DDBJ databases">
        <title>Whole genome-based taxonomy of the Shewanellaceae.</title>
        <authorList>
            <person name="Martin-Rodriguez A.J."/>
        </authorList>
    </citation>
    <scope>NUCLEOTIDE SEQUENCE [LARGE SCALE GENOMIC DNA]</scope>
    <source>
        <strain evidence="3 4">DSM 24955</strain>
    </source>
</reference>
<dbReference type="RefSeq" id="WP_248955889.1">
    <property type="nucleotide sequence ID" value="NZ_JAKIKU010000006.1"/>
</dbReference>
<sequence length="156" mass="17873">MKKVLILPLLFMTFSAPVMAEEAAIDKMFKVMNMDTQMNGGFEAMLPVIDQMSAQFQLNEAGKAELKQIFRTWFNEDIDRAKIINEIKALYSESFTDDELKAVTEFYQTPVGQKFLEKSPQLMQSGAQIGMQEAQSKQTQLMERVQPFLEKHGVQH</sequence>
<dbReference type="Pfam" id="PF09832">
    <property type="entry name" value="DUF2059"/>
    <property type="match status" value="1"/>
</dbReference>
<gene>
    <name evidence="3" type="ORF">L2737_12210</name>
</gene>
<dbReference type="InterPro" id="IPR018637">
    <property type="entry name" value="DUF2059"/>
</dbReference>
<dbReference type="Proteomes" id="UP001202134">
    <property type="component" value="Unassembled WGS sequence"/>
</dbReference>
<feature type="signal peptide" evidence="1">
    <location>
        <begin position="1"/>
        <end position="20"/>
    </location>
</feature>
<feature type="chain" id="PRO_5047135450" evidence="1">
    <location>
        <begin position="21"/>
        <end position="156"/>
    </location>
</feature>
<accession>A0ABT0KQI3</accession>
<feature type="domain" description="DUF2059" evidence="2">
    <location>
        <begin position="82"/>
        <end position="138"/>
    </location>
</feature>
<evidence type="ECO:0000256" key="1">
    <source>
        <dbReference type="SAM" id="SignalP"/>
    </source>
</evidence>
<evidence type="ECO:0000313" key="4">
    <source>
        <dbReference type="Proteomes" id="UP001202134"/>
    </source>
</evidence>
<proteinExistence type="predicted"/>
<dbReference type="EMBL" id="JAKIKU010000006">
    <property type="protein sequence ID" value="MCL1046087.1"/>
    <property type="molecule type" value="Genomic_DNA"/>
</dbReference>
<name>A0ABT0KQI3_9GAMM</name>
<organism evidence="3 4">
    <name type="scientific">Shewanella electrodiphila</name>
    <dbReference type="NCBI Taxonomy" id="934143"/>
    <lineage>
        <taxon>Bacteria</taxon>
        <taxon>Pseudomonadati</taxon>
        <taxon>Pseudomonadota</taxon>
        <taxon>Gammaproteobacteria</taxon>
        <taxon>Alteromonadales</taxon>
        <taxon>Shewanellaceae</taxon>
        <taxon>Shewanella</taxon>
    </lineage>
</organism>
<keyword evidence="4" id="KW-1185">Reference proteome</keyword>